<dbReference type="AlphaFoldDB" id="A0A1I3VFF2"/>
<dbReference type="OrthoDB" id="9790194at2"/>
<dbReference type="InterPro" id="IPR013766">
    <property type="entry name" value="Thioredoxin_domain"/>
</dbReference>
<dbReference type="FunFam" id="3.40.30.10:FF:000013">
    <property type="entry name" value="Blast:Protein SCO1 homolog, mitochondrial"/>
    <property type="match status" value="1"/>
</dbReference>
<dbReference type="Pfam" id="PF02630">
    <property type="entry name" value="SCO1-SenC"/>
    <property type="match status" value="1"/>
</dbReference>
<evidence type="ECO:0000256" key="3">
    <source>
        <dbReference type="PIRSR" id="PIRSR603782-1"/>
    </source>
</evidence>
<keyword evidence="7" id="KW-1185">Reference proteome</keyword>
<sequence>MMRSILIGILVLMAAGVGFITFQWYRTMNGGEPYGAAFSLVDQKGAEITEAAFRDQPTAVFFGFTHCPEICPTTLFELDGLLKKLGDEGKNIRVYFVTVDPERDTPEVLDAYVSNVSDRITGITGSPEKIAAMTKSFGIYSKKVPLDGGDYTMDHTASVLLLSNGGDFAGTIAYEENPDTALAKLKRLATEG</sequence>
<dbReference type="CDD" id="cd02968">
    <property type="entry name" value="SCO"/>
    <property type="match status" value="1"/>
</dbReference>
<dbReference type="PANTHER" id="PTHR12151:SF25">
    <property type="entry name" value="LINALOOL DEHYDRATASE_ISOMERASE DOMAIN-CONTAINING PROTEIN"/>
    <property type="match status" value="1"/>
</dbReference>
<comment type="similarity">
    <text evidence="1">Belongs to the SCO1/2 family.</text>
</comment>
<evidence type="ECO:0000259" key="5">
    <source>
        <dbReference type="PROSITE" id="PS51352"/>
    </source>
</evidence>
<keyword evidence="2 3" id="KW-0186">Copper</keyword>
<dbReference type="PROSITE" id="PS51352">
    <property type="entry name" value="THIOREDOXIN_2"/>
    <property type="match status" value="1"/>
</dbReference>
<accession>A0A1I3VFF2</accession>
<protein>
    <submittedName>
        <fullName evidence="6">Protein SCO1/2</fullName>
    </submittedName>
</protein>
<dbReference type="Proteomes" id="UP000323300">
    <property type="component" value="Unassembled WGS sequence"/>
</dbReference>
<dbReference type="Gene3D" id="3.40.30.10">
    <property type="entry name" value="Glutaredoxin"/>
    <property type="match status" value="1"/>
</dbReference>
<feature type="domain" description="Thioredoxin" evidence="5">
    <location>
        <begin position="13"/>
        <end position="190"/>
    </location>
</feature>
<feature type="binding site" evidence="3">
    <location>
        <position position="67"/>
    </location>
    <ligand>
        <name>Cu cation</name>
        <dbReference type="ChEBI" id="CHEBI:23378"/>
    </ligand>
</feature>
<keyword evidence="3" id="KW-0479">Metal-binding</keyword>
<dbReference type="InterPro" id="IPR003782">
    <property type="entry name" value="SCO1/SenC"/>
</dbReference>
<name>A0A1I3VFF2_9HYPH</name>
<dbReference type="PANTHER" id="PTHR12151">
    <property type="entry name" value="ELECTRON TRANSPORT PROTIN SCO1/SENC FAMILY MEMBER"/>
    <property type="match status" value="1"/>
</dbReference>
<dbReference type="GO" id="GO:0046872">
    <property type="term" value="F:metal ion binding"/>
    <property type="evidence" value="ECO:0007669"/>
    <property type="project" value="UniProtKB-KW"/>
</dbReference>
<organism evidence="6 7">
    <name type="scientific">Neomesorhizobium albiziae</name>
    <dbReference type="NCBI Taxonomy" id="335020"/>
    <lineage>
        <taxon>Bacteria</taxon>
        <taxon>Pseudomonadati</taxon>
        <taxon>Pseudomonadota</taxon>
        <taxon>Alphaproteobacteria</taxon>
        <taxon>Hyphomicrobiales</taxon>
        <taxon>Phyllobacteriaceae</taxon>
        <taxon>Neomesorhizobium</taxon>
    </lineage>
</organism>
<proteinExistence type="inferred from homology"/>
<reference evidence="6 7" key="1">
    <citation type="submission" date="2016-10" db="EMBL/GenBank/DDBJ databases">
        <authorList>
            <person name="Varghese N."/>
            <person name="Submissions S."/>
        </authorList>
    </citation>
    <scope>NUCLEOTIDE SEQUENCE [LARGE SCALE GENOMIC DNA]</scope>
    <source>
        <strain evidence="6 7">DSM 21822</strain>
    </source>
</reference>
<keyword evidence="4" id="KW-1015">Disulfide bond</keyword>
<evidence type="ECO:0000313" key="6">
    <source>
        <dbReference type="EMBL" id="SFJ93106.1"/>
    </source>
</evidence>
<feature type="disulfide bond" description="Redox-active" evidence="4">
    <location>
        <begin position="67"/>
        <end position="71"/>
    </location>
</feature>
<dbReference type="SUPFAM" id="SSF52833">
    <property type="entry name" value="Thioredoxin-like"/>
    <property type="match status" value="1"/>
</dbReference>
<dbReference type="InterPro" id="IPR036249">
    <property type="entry name" value="Thioredoxin-like_sf"/>
</dbReference>
<evidence type="ECO:0000313" key="7">
    <source>
        <dbReference type="Proteomes" id="UP000323300"/>
    </source>
</evidence>
<gene>
    <name evidence="6" type="ORF">SAMN04488498_101365</name>
</gene>
<evidence type="ECO:0000256" key="4">
    <source>
        <dbReference type="PIRSR" id="PIRSR603782-2"/>
    </source>
</evidence>
<dbReference type="RefSeq" id="WP_149757660.1">
    <property type="nucleotide sequence ID" value="NZ_BSPE01000002.1"/>
</dbReference>
<evidence type="ECO:0000256" key="1">
    <source>
        <dbReference type="ARBA" id="ARBA00010996"/>
    </source>
</evidence>
<evidence type="ECO:0000256" key="2">
    <source>
        <dbReference type="ARBA" id="ARBA00023008"/>
    </source>
</evidence>
<feature type="binding site" evidence="3">
    <location>
        <position position="71"/>
    </location>
    <ligand>
        <name>Cu cation</name>
        <dbReference type="ChEBI" id="CHEBI:23378"/>
    </ligand>
</feature>
<feature type="binding site" evidence="3">
    <location>
        <position position="155"/>
    </location>
    <ligand>
        <name>Cu cation</name>
        <dbReference type="ChEBI" id="CHEBI:23378"/>
    </ligand>
</feature>
<dbReference type="EMBL" id="FOSL01000001">
    <property type="protein sequence ID" value="SFJ93106.1"/>
    <property type="molecule type" value="Genomic_DNA"/>
</dbReference>